<keyword evidence="3" id="KW-1185">Reference proteome</keyword>
<proteinExistence type="predicted"/>
<feature type="region of interest" description="Disordered" evidence="1">
    <location>
        <begin position="37"/>
        <end position="86"/>
    </location>
</feature>
<dbReference type="AlphaFoldDB" id="A0A9P6XRE0"/>
<evidence type="ECO:0000256" key="1">
    <source>
        <dbReference type="SAM" id="MobiDB-lite"/>
    </source>
</evidence>
<sequence>MHRCVAVPVKDDRGHPARGLPRRVEAGALHGRECGRQISRHTGRQPRMHARGGEQVGIGARQDGGHRTARRQACHVRPDPAADDCA</sequence>
<evidence type="ECO:0000313" key="3">
    <source>
        <dbReference type="Proteomes" id="UP000740926"/>
    </source>
</evidence>
<comment type="caution">
    <text evidence="2">The sequence shown here is derived from an EMBL/GenBank/DDBJ whole genome shotgun (WGS) entry which is preliminary data.</text>
</comment>
<name>A0A9P6XRE0_9FUNG</name>
<organism evidence="2 3">
    <name type="scientific">Rhizopus delemar</name>
    <dbReference type="NCBI Taxonomy" id="936053"/>
    <lineage>
        <taxon>Eukaryota</taxon>
        <taxon>Fungi</taxon>
        <taxon>Fungi incertae sedis</taxon>
        <taxon>Mucoromycota</taxon>
        <taxon>Mucoromycotina</taxon>
        <taxon>Mucoromycetes</taxon>
        <taxon>Mucorales</taxon>
        <taxon>Mucorineae</taxon>
        <taxon>Rhizopodaceae</taxon>
        <taxon>Rhizopus</taxon>
    </lineage>
</organism>
<dbReference type="Proteomes" id="UP000740926">
    <property type="component" value="Unassembled WGS sequence"/>
</dbReference>
<protein>
    <submittedName>
        <fullName evidence="2">Uncharacterized protein</fullName>
    </submittedName>
</protein>
<accession>A0A9P6XRE0</accession>
<reference evidence="2 3" key="1">
    <citation type="journal article" date="2020" name="Microb. Genom.">
        <title>Genetic diversity of clinical and environmental Mucorales isolates obtained from an investigation of mucormycosis cases among solid organ transplant recipients.</title>
        <authorList>
            <person name="Nguyen M.H."/>
            <person name="Kaul D."/>
            <person name="Muto C."/>
            <person name="Cheng S.J."/>
            <person name="Richter R.A."/>
            <person name="Bruno V.M."/>
            <person name="Liu G."/>
            <person name="Beyhan S."/>
            <person name="Sundermann A.J."/>
            <person name="Mounaud S."/>
            <person name="Pasculle A.W."/>
            <person name="Nierman W.C."/>
            <person name="Driscoll E."/>
            <person name="Cumbie R."/>
            <person name="Clancy C.J."/>
            <person name="Dupont C.L."/>
        </authorList>
    </citation>
    <scope>NUCLEOTIDE SEQUENCE [LARGE SCALE GENOMIC DNA]</scope>
    <source>
        <strain evidence="2 3">GL24</strain>
    </source>
</reference>
<feature type="compositionally biased region" description="Basic residues" evidence="1">
    <location>
        <begin position="38"/>
        <end position="50"/>
    </location>
</feature>
<dbReference type="EMBL" id="JAANIU010011651">
    <property type="protein sequence ID" value="KAG1530898.1"/>
    <property type="molecule type" value="Genomic_DNA"/>
</dbReference>
<evidence type="ECO:0000313" key="2">
    <source>
        <dbReference type="EMBL" id="KAG1530898.1"/>
    </source>
</evidence>
<gene>
    <name evidence="2" type="ORF">G6F50_017020</name>
</gene>
<feature type="region of interest" description="Disordered" evidence="1">
    <location>
        <begin position="1"/>
        <end position="20"/>
    </location>
</feature>